<dbReference type="AlphaFoldDB" id="A0AAD4L8R4"/>
<protein>
    <recommendedName>
        <fullName evidence="3">F-box domain-containing protein</fullName>
    </recommendedName>
</protein>
<evidence type="ECO:0000313" key="2">
    <source>
        <dbReference type="Proteomes" id="UP001201163"/>
    </source>
</evidence>
<evidence type="ECO:0008006" key="3">
    <source>
        <dbReference type="Google" id="ProtNLM"/>
    </source>
</evidence>
<sequence length="981" mass="110814">MCGLPNRRALVRHISRHQVVTIPRECTRNVTIGKLSDEVLLNIFRYYLDASPRFWPRLVHICRKWRHIVFLSQRTLHLRLFCTHGTPVLKALDCWPALPIVVRYGGPPALNPPAPKDEDNIMAALKRSDRVTSISLTVTRSLLAKILTIEETFSKLEELFLLSRDNMQVTLPSAIRWGPRLRRLHLTGIGFPPPLWRLSSSGDLVDIRLHGISNSGFLSPKALTNTLSKMARLQSLSLHFLSTANRTVIPLLSGERVILPALTHLDFRGDTEYVEDLLARIDAPRCRDIEITLLDEPIFRPSPRKFWMDMQKSQRRADILFSEHSVSISLSQPAPTCLKLRVFCEPLNQQLFSITQVCRRFSAFLFCVQDLCIEVTRLSNKEVGAERWLELIHSFEGTKWPRVVGDQSKNTVITLQSYPTRHEMALLAVHKLYISQPGPRHAPLREAVVSFMVSRRLSGHPIRVEYEPLCHISQLRGTGPLSHQVTIEALSDDVLLNIFRHNLGTSPRFWPTLTHVCQRWRQIVFTSPLGLDLRLYCTYGTPVLKTLDCWPALPIIVHFGGSPTLGPPTTPEDEDNIVAALKHSDCVCSIGLTITTSLLAKLCAIEKPFSTLEELVLRSMDDVQLTLPSTLTWGTRLRSLHSTRIAFPALPQLLSSSENLVNLRLHEIPSSGYMSPKALANALSGTTQLQSLSLHFLSPSSYPSHTDVSPLPGERVVLPALSRFKFQGTSEYLNDLVTRIDTPRLGDIEIRFFNQLIFHISQLCCFIDRIEMYKPHRRAEILSSEHAISVTFTQPEADARLTLEISSEQLDWQLSSMAQICDQFSSSGFFFGVGDLHINTTQPSSGQDDGDSEHWPGLIHSFIGVERLSLAGQLMTNILRTLRAADQETSPLSALKYLCIQCPVSSTLQAAIRSFVIPRRPSGRHINVEYIGVESVDVHEMKMVRLWDAGKEFKRRRSGLRANADDERVPGYEKGQERLHF</sequence>
<evidence type="ECO:0000313" key="1">
    <source>
        <dbReference type="EMBL" id="KAH8984711.1"/>
    </source>
</evidence>
<gene>
    <name evidence="1" type="ORF">EDB92DRAFT_2033247</name>
</gene>
<dbReference type="Gene3D" id="1.20.1280.50">
    <property type="match status" value="1"/>
</dbReference>
<dbReference type="SUPFAM" id="SSF81383">
    <property type="entry name" value="F-box domain"/>
    <property type="match status" value="1"/>
</dbReference>
<dbReference type="InterPro" id="IPR040267">
    <property type="entry name" value="EID1-like"/>
</dbReference>
<dbReference type="PANTHER" id="PTHR31348">
    <property type="entry name" value="EID1-LIKE F-BOX PROTEIN 2-RELATED"/>
    <property type="match status" value="1"/>
</dbReference>
<dbReference type="PANTHER" id="PTHR31348:SF4">
    <property type="entry name" value="PHYTOCHROME A-ASSOCIATED F-BOX PROTEIN"/>
    <property type="match status" value="1"/>
</dbReference>
<reference evidence="1" key="1">
    <citation type="submission" date="2022-01" db="EMBL/GenBank/DDBJ databases">
        <title>Comparative genomics reveals a dynamic genome evolution in the ectomycorrhizal milk-cap (Lactarius) mushrooms.</title>
        <authorList>
            <consortium name="DOE Joint Genome Institute"/>
            <person name="Lebreton A."/>
            <person name="Tang N."/>
            <person name="Kuo A."/>
            <person name="LaButti K."/>
            <person name="Drula E."/>
            <person name="Barry K."/>
            <person name="Clum A."/>
            <person name="Lipzen A."/>
            <person name="Mousain D."/>
            <person name="Ng V."/>
            <person name="Wang R."/>
            <person name="Wang X."/>
            <person name="Dai Y."/>
            <person name="Henrissat B."/>
            <person name="Grigoriev I.V."/>
            <person name="Guerin-Laguette A."/>
            <person name="Yu F."/>
            <person name="Martin F.M."/>
        </authorList>
    </citation>
    <scope>NUCLEOTIDE SEQUENCE</scope>
    <source>
        <strain evidence="1">QP</strain>
    </source>
</reference>
<comment type="caution">
    <text evidence="1">The sequence shown here is derived from an EMBL/GenBank/DDBJ whole genome shotgun (WGS) entry which is preliminary data.</text>
</comment>
<dbReference type="Proteomes" id="UP001201163">
    <property type="component" value="Unassembled WGS sequence"/>
</dbReference>
<dbReference type="InterPro" id="IPR036047">
    <property type="entry name" value="F-box-like_dom_sf"/>
</dbReference>
<proteinExistence type="predicted"/>
<dbReference type="EMBL" id="JAKELL010000072">
    <property type="protein sequence ID" value="KAH8984711.1"/>
    <property type="molecule type" value="Genomic_DNA"/>
</dbReference>
<organism evidence="1 2">
    <name type="scientific">Lactarius akahatsu</name>
    <dbReference type="NCBI Taxonomy" id="416441"/>
    <lineage>
        <taxon>Eukaryota</taxon>
        <taxon>Fungi</taxon>
        <taxon>Dikarya</taxon>
        <taxon>Basidiomycota</taxon>
        <taxon>Agaricomycotina</taxon>
        <taxon>Agaricomycetes</taxon>
        <taxon>Russulales</taxon>
        <taxon>Russulaceae</taxon>
        <taxon>Lactarius</taxon>
    </lineage>
</organism>
<keyword evidence="2" id="KW-1185">Reference proteome</keyword>
<dbReference type="InterPro" id="IPR032675">
    <property type="entry name" value="LRR_dom_sf"/>
</dbReference>
<dbReference type="SUPFAM" id="SSF52047">
    <property type="entry name" value="RNI-like"/>
    <property type="match status" value="2"/>
</dbReference>
<dbReference type="Gene3D" id="3.80.10.10">
    <property type="entry name" value="Ribonuclease Inhibitor"/>
    <property type="match status" value="1"/>
</dbReference>
<accession>A0AAD4L8R4</accession>
<name>A0AAD4L8R4_9AGAM</name>